<dbReference type="NCBIfam" id="TIGR00254">
    <property type="entry name" value="GGDEF"/>
    <property type="match status" value="1"/>
</dbReference>
<dbReference type="PROSITE" id="PS50887">
    <property type="entry name" value="GGDEF"/>
    <property type="match status" value="1"/>
</dbReference>
<dbReference type="PANTHER" id="PTHR46663">
    <property type="entry name" value="DIGUANYLATE CYCLASE DGCT-RELATED"/>
    <property type="match status" value="1"/>
</dbReference>
<evidence type="ECO:0000256" key="1">
    <source>
        <dbReference type="SAM" id="Phobius"/>
    </source>
</evidence>
<dbReference type="PANTHER" id="PTHR46663:SF4">
    <property type="entry name" value="DIGUANYLATE CYCLASE DGCT-RELATED"/>
    <property type="match status" value="1"/>
</dbReference>
<evidence type="ECO:0000259" key="2">
    <source>
        <dbReference type="PROSITE" id="PS50887"/>
    </source>
</evidence>
<comment type="caution">
    <text evidence="3">The sequence shown here is derived from an EMBL/GenBank/DDBJ whole genome shotgun (WGS) entry which is preliminary data.</text>
</comment>
<gene>
    <name evidence="3" type="ORF">ACFQPB_11255</name>
</gene>
<keyword evidence="1" id="KW-0812">Transmembrane</keyword>
<dbReference type="CDD" id="cd01949">
    <property type="entry name" value="GGDEF"/>
    <property type="match status" value="1"/>
</dbReference>
<feature type="transmembrane region" description="Helical" evidence="1">
    <location>
        <begin position="39"/>
        <end position="56"/>
    </location>
</feature>
<dbReference type="SUPFAM" id="SSF55073">
    <property type="entry name" value="Nucleotide cyclase"/>
    <property type="match status" value="1"/>
</dbReference>
<dbReference type="SMART" id="SM00267">
    <property type="entry name" value="GGDEF"/>
    <property type="match status" value="1"/>
</dbReference>
<keyword evidence="1" id="KW-1133">Transmembrane helix</keyword>
<reference evidence="4" key="1">
    <citation type="journal article" date="2019" name="Int. J. Syst. Evol. Microbiol.">
        <title>The Global Catalogue of Microorganisms (GCM) 10K type strain sequencing project: providing services to taxonomists for standard genome sequencing and annotation.</title>
        <authorList>
            <consortium name="The Broad Institute Genomics Platform"/>
            <consortium name="The Broad Institute Genome Sequencing Center for Infectious Disease"/>
            <person name="Wu L."/>
            <person name="Ma J."/>
        </authorList>
    </citation>
    <scope>NUCLEOTIDE SEQUENCE [LARGE SCALE GENOMIC DNA]</scope>
    <source>
        <strain evidence="4">CGMCC 1.12371</strain>
    </source>
</reference>
<feature type="transmembrane region" description="Helical" evidence="1">
    <location>
        <begin position="189"/>
        <end position="213"/>
    </location>
</feature>
<dbReference type="InterPro" id="IPR000160">
    <property type="entry name" value="GGDEF_dom"/>
</dbReference>
<organism evidence="3 4">
    <name type="scientific">Hydrogenophaga atypica</name>
    <dbReference type="NCBI Taxonomy" id="249409"/>
    <lineage>
        <taxon>Bacteria</taxon>
        <taxon>Pseudomonadati</taxon>
        <taxon>Pseudomonadota</taxon>
        <taxon>Betaproteobacteria</taxon>
        <taxon>Burkholderiales</taxon>
        <taxon>Comamonadaceae</taxon>
        <taxon>Hydrogenophaga</taxon>
    </lineage>
</organism>
<sequence>MYELHYPTLSLIVAIVNGVAILVMLALWHINRDVPGPGVWTVAAVCSGLGFLAVIMRPALGVFISPVNNSLLVGAALLHIEGLLRFKRMPQARGRWGWWAPVMGLVVLLSSVYATDARMRYGTLDPVVACVLLATAVLLLQHTQGHWRALYGTCAVFVALAGLALVVRATLSWQSPPGTPMQDHPVMGLVFLLLLTHNLAWICGMSLAVNLSVQERLQQMALIDPLTGLANRRQLDSFAAQALRRAQRHGDHLAVVLLDLDGFKGLNDRHGHAAGDGVLREVAQRARQATRETDLVARLGGDEFVVVLEASSPQAVQAAVARLRSTLDASPLFDGPPTPVGISMGVACFPEDGDNLVALLREADGRMYGQKRERASITQAPHSGPEPA</sequence>
<dbReference type="Gene3D" id="3.30.70.270">
    <property type="match status" value="1"/>
</dbReference>
<protein>
    <submittedName>
        <fullName evidence="3">GGDEF domain-containing protein</fullName>
    </submittedName>
</protein>
<name>A0ABW2QLK9_9BURK</name>
<feature type="transmembrane region" description="Helical" evidence="1">
    <location>
        <begin position="96"/>
        <end position="115"/>
    </location>
</feature>
<evidence type="ECO:0000313" key="3">
    <source>
        <dbReference type="EMBL" id="MFC7409438.1"/>
    </source>
</evidence>
<feature type="transmembrane region" description="Helical" evidence="1">
    <location>
        <begin position="62"/>
        <end position="84"/>
    </location>
</feature>
<dbReference type="EMBL" id="JBHTCA010000006">
    <property type="protein sequence ID" value="MFC7409438.1"/>
    <property type="molecule type" value="Genomic_DNA"/>
</dbReference>
<accession>A0ABW2QLK9</accession>
<dbReference type="InterPro" id="IPR043128">
    <property type="entry name" value="Rev_trsase/Diguanyl_cyclase"/>
</dbReference>
<dbReference type="InterPro" id="IPR029787">
    <property type="entry name" value="Nucleotide_cyclase"/>
</dbReference>
<dbReference type="Proteomes" id="UP001596501">
    <property type="component" value="Unassembled WGS sequence"/>
</dbReference>
<dbReference type="Pfam" id="PF00990">
    <property type="entry name" value="GGDEF"/>
    <property type="match status" value="1"/>
</dbReference>
<dbReference type="RefSeq" id="WP_382223127.1">
    <property type="nucleotide sequence ID" value="NZ_JBHTCA010000006.1"/>
</dbReference>
<evidence type="ECO:0000313" key="4">
    <source>
        <dbReference type="Proteomes" id="UP001596501"/>
    </source>
</evidence>
<proteinExistence type="predicted"/>
<feature type="transmembrane region" description="Helical" evidence="1">
    <location>
        <begin position="149"/>
        <end position="169"/>
    </location>
</feature>
<feature type="transmembrane region" description="Helical" evidence="1">
    <location>
        <begin position="6"/>
        <end position="27"/>
    </location>
</feature>
<feature type="transmembrane region" description="Helical" evidence="1">
    <location>
        <begin position="121"/>
        <end position="140"/>
    </location>
</feature>
<feature type="domain" description="GGDEF" evidence="2">
    <location>
        <begin position="251"/>
        <end position="380"/>
    </location>
</feature>
<keyword evidence="4" id="KW-1185">Reference proteome</keyword>
<dbReference type="InterPro" id="IPR052163">
    <property type="entry name" value="DGC-Regulatory_Protein"/>
</dbReference>
<keyword evidence="1" id="KW-0472">Membrane</keyword>